<proteinExistence type="predicted"/>
<feature type="domain" description="Phage terminase large subunit N-terminal" evidence="2">
    <location>
        <begin position="34"/>
        <end position="233"/>
    </location>
</feature>
<dbReference type="Pfam" id="PF04466">
    <property type="entry name" value="Terminase_3"/>
    <property type="match status" value="1"/>
</dbReference>
<sequence>MTTVQKISQKIEQQTAQVALIPKLIPVFTGKADVRAAWGGRGSGKTRSFALMSAVVGYRHGMAGERGIILCARQFQNSLNESSLEEIKRAIESYPFLQDYYEIGDKYIKSKDGRIVYVFAGLDRNIASIKSMGRVFLCWVDEAEPVTETAWQTLIPTLREEGKDWNAELWVTWNPCHENAPVEKRFRNVDNPNIKGAEINWRDNPKFPEKLNRDRMDDLQQRPEQYNHIWEGEYLQAVQGAYYQKCLLEAEMEGRITTVPRDPLMQVRIFWDIGGTGAKADATALWVAQFVGREIRVLDYYEAQGQPLSEHVGWVFQRGYEKALMVLPHDGATKDRVYNVSFESALQQAGFQTKIIPNQGTGAVKMRIEAVRRLFPALWFNRETTAAGRKALAWYHEKRDEQRNIGLGAEHDWASHGADAFGLMCVAYEQPHARSRKKNTYRSSHHSQTSWMAF</sequence>
<dbReference type="InterPro" id="IPR035412">
    <property type="entry name" value="Terminase_L_N"/>
</dbReference>
<dbReference type="Proteomes" id="UP000230791">
    <property type="component" value="Unassembled WGS sequence"/>
</dbReference>
<dbReference type="AlphaFoldDB" id="A0A2N9Y8H1"/>
<feature type="region of interest" description="Disordered" evidence="1">
    <location>
        <begin position="435"/>
        <end position="454"/>
    </location>
</feature>
<accession>A0A2N9Y8H1</accession>
<evidence type="ECO:0000313" key="3">
    <source>
        <dbReference type="EMBL" id="PIT68004.1"/>
    </source>
</evidence>
<dbReference type="RefSeq" id="WP_100131242.1">
    <property type="nucleotide sequence ID" value="NZ_CADDYJ010000042.1"/>
</dbReference>
<dbReference type="InterPro" id="IPR052380">
    <property type="entry name" value="Viral_DNA_packaging_terminase"/>
</dbReference>
<reference evidence="3 4" key="1">
    <citation type="submission" date="2017-06" db="EMBL/GenBank/DDBJ databases">
        <title>Draft genome of Bartonella tribocorum C635.</title>
        <authorList>
            <person name="Hadjadj L."/>
            <person name="Jiyipong T."/>
            <person name="Diene S.M."/>
            <person name="Morand S."/>
            <person name="Rolain J.-M."/>
        </authorList>
    </citation>
    <scope>NUCLEOTIDE SEQUENCE [LARGE SCALE GENOMIC DNA]</scope>
    <source>
        <strain evidence="3 4">C635</strain>
    </source>
</reference>
<gene>
    <name evidence="3" type="ORF">CEV08_08835</name>
</gene>
<dbReference type="PANTHER" id="PTHR39184">
    <property type="match status" value="1"/>
</dbReference>
<dbReference type="InterPro" id="IPR027417">
    <property type="entry name" value="P-loop_NTPase"/>
</dbReference>
<dbReference type="PANTHER" id="PTHR39184:SF1">
    <property type="entry name" value="PBSX PHAGE TERMINASE LARGE SUBUNIT"/>
    <property type="match status" value="1"/>
</dbReference>
<dbReference type="Gene3D" id="3.40.50.300">
    <property type="entry name" value="P-loop containing nucleotide triphosphate hydrolases"/>
    <property type="match status" value="1"/>
</dbReference>
<feature type="compositionally biased region" description="Basic residues" evidence="1">
    <location>
        <begin position="435"/>
        <end position="445"/>
    </location>
</feature>
<evidence type="ECO:0000313" key="4">
    <source>
        <dbReference type="Proteomes" id="UP000230791"/>
    </source>
</evidence>
<comment type="caution">
    <text evidence="3">The sequence shown here is derived from an EMBL/GenBank/DDBJ whole genome shotgun (WGS) entry which is preliminary data.</text>
</comment>
<dbReference type="EMBL" id="NJPP01000054">
    <property type="protein sequence ID" value="PIT68004.1"/>
    <property type="molecule type" value="Genomic_DNA"/>
</dbReference>
<dbReference type="OrthoDB" id="479677at2"/>
<organism evidence="3 4">
    <name type="scientific">Bartonella tribocorum</name>
    <dbReference type="NCBI Taxonomy" id="85701"/>
    <lineage>
        <taxon>Bacteria</taxon>
        <taxon>Pseudomonadati</taxon>
        <taxon>Pseudomonadota</taxon>
        <taxon>Alphaproteobacteria</taxon>
        <taxon>Hyphomicrobiales</taxon>
        <taxon>Bartonellaceae</taxon>
        <taxon>Bartonella</taxon>
    </lineage>
</organism>
<name>A0A2N9Y8H1_9HYPH</name>
<evidence type="ECO:0000256" key="1">
    <source>
        <dbReference type="SAM" id="MobiDB-lite"/>
    </source>
</evidence>
<protein>
    <submittedName>
        <fullName evidence="3">Terminase</fullName>
    </submittedName>
</protein>
<evidence type="ECO:0000259" key="2">
    <source>
        <dbReference type="Pfam" id="PF04466"/>
    </source>
</evidence>